<dbReference type="CDD" id="cd11016">
    <property type="entry name" value="CuRO_4_FVIII_like"/>
    <property type="match status" value="1"/>
</dbReference>
<feature type="disulfide bond" evidence="16">
    <location>
        <begin position="528"/>
        <end position="554"/>
    </location>
</feature>
<dbReference type="PANTHER" id="PTHR11709:SF504">
    <property type="entry name" value="PLASTOCYANIN-LIKE DOMAIN-CONTAINING PROTEIN"/>
    <property type="match status" value="1"/>
</dbReference>
<feature type="region of interest" description="Disordered" evidence="17">
    <location>
        <begin position="953"/>
        <end position="980"/>
    </location>
</feature>
<evidence type="ECO:0000256" key="12">
    <source>
        <dbReference type="ARBA" id="ARBA00023065"/>
    </source>
</evidence>
<organism evidence="19 20">
    <name type="scientific">Acrocephalus arundinaceus</name>
    <name type="common">Great reed-warbler</name>
    <dbReference type="NCBI Taxonomy" id="39621"/>
    <lineage>
        <taxon>Eukaryota</taxon>
        <taxon>Metazoa</taxon>
        <taxon>Chordata</taxon>
        <taxon>Craniata</taxon>
        <taxon>Vertebrata</taxon>
        <taxon>Euteleostomi</taxon>
        <taxon>Archelosauria</taxon>
        <taxon>Archosauria</taxon>
        <taxon>Dinosauria</taxon>
        <taxon>Saurischia</taxon>
        <taxon>Theropoda</taxon>
        <taxon>Coelurosauria</taxon>
        <taxon>Aves</taxon>
        <taxon>Neognathae</taxon>
        <taxon>Neoaves</taxon>
        <taxon>Telluraves</taxon>
        <taxon>Australaves</taxon>
        <taxon>Passeriformes</taxon>
        <taxon>Sylvioidea</taxon>
        <taxon>Sylviidae</taxon>
        <taxon>Acrocephalinae</taxon>
        <taxon>Acrocephalus</taxon>
    </lineage>
</organism>
<dbReference type="InterPro" id="IPR008972">
    <property type="entry name" value="Cupredoxin"/>
</dbReference>
<comment type="similarity">
    <text evidence="3">Belongs to the multicopper oxidase family.</text>
</comment>
<feature type="compositionally biased region" description="Basic and acidic residues" evidence="17">
    <location>
        <begin position="1145"/>
        <end position="1154"/>
    </location>
</feature>
<keyword evidence="11" id="KW-0560">Oxidoreductase</keyword>
<dbReference type="PIRSF" id="PIRSF000354">
    <property type="entry name" value="Factors_V_VIII"/>
    <property type="match status" value="1"/>
</dbReference>
<dbReference type="EC" id="1.16.3.1" evidence="4"/>
<evidence type="ECO:0000256" key="9">
    <source>
        <dbReference type="ARBA" id="ARBA00022737"/>
    </source>
</evidence>
<keyword evidence="13" id="KW-0472">Membrane</keyword>
<evidence type="ECO:0000256" key="7">
    <source>
        <dbReference type="ARBA" id="ARBA00022723"/>
    </source>
</evidence>
<evidence type="ECO:0000256" key="3">
    <source>
        <dbReference type="ARBA" id="ARBA00010609"/>
    </source>
</evidence>
<sequence>LCLVEEGISKVRRYYIAAVETAWDYTHSDLLSVLQAPAGILGHGGPRPPPAGVLPRYRKAVFVEYSDGSFTQPKLKPAWMGLLGPTIRAEVYDTVVITFKNLASRPYNLHAVGVSYWKASEGAGYEDETSQPEKEGDRVDPGKTHTYVWEIQENQGPTDDDSTCLTHSYSSNTNSVKDINSGLIGALLVCRPGTLASDGNEGQKKEFVLLFAVFDEGKSWYSEQGSSAAAQPQAHNRTELHTINGYINGSLPGLTLCLKKQVHWHVIGLGSGPEVHSIFFEGHTFLVRGHRLSSLEISPATYLTAQTMPGTAGWFRMFCQILSHQQAGMEAFVKVEECLEERLLKTAQLLNEPEYLDYPEEEEETYHVIQVRSFAKDRPMTWTYYIAAVEVDWDYAPVKPVSLERNMASLYLEPGPQRIGSKYKKVVFVEYEDGTFKKRKVSSQQDKGILGPVIKGEVGDQFKIVFRNLASRPYNIYPHGLTSVRPYYAMRPSQEKDVKDIPIPPGQSFTYSWSLTTEDGPTEADPRCLTRFYYSSIDPVRDTASGLIGPLLICSKKSMDQRGNQIMSDNMKLVLFSVFDENRSWYLKENIKRFCSDAAHVDTQDPQFYASNVMHTINGFVFDNLQTKLCLNDVVYWYVLSVGAQTDFLSIFFSGNTFKRNMVFEDVLTLFPFSGDTVIMSLEKPGVWTLGCLNPEFRDRGMHAKFTVSQCQFEQYTDEEDYEYPDGEEVAFEFQPRGFSKRKKSCVNEQLSNIASSRNQTEKTRLCLTEHGAVLSNSKISDPSSNGTSRFLGTMPDPHDISTSSLPETNYDPVSYDVSGRVHGTVSSEEDQQWLHQSTAAPGDALAGTKMTKIPEVQEPVKGMTVQSGGRIENLEAEPQKTTSHTTSLWDSIVYAAGKAPLQSRSSIHQNDLEHNLALQDVSSQGNENKLLKGADKISFNLYDSEETITTAPSLSIDHNSSSTLNNPSASPDETENNRTSHAVVQSHAIESNYSSNDLDARLEKRPHKVVSQGFYETFEEQNVSLSDKPVQGEIFTDKSNSLPAKSGTEQASGLAKGTSILDTTFADTNDLEPSSYVMTEERDEVILKEVFQDAKELAELDSIAFPESNVVTNDTRPFPNGLLKSSEQFLRHRITARSTSGPDWRPKQARSLESRGLGLPNTSSRKLLSDGKAAEQDLASQPHETAVNKEAPKACGPHSPFCITRFKKRSLVSSNTLPEVMVAPQGMEEKSNIVERRLHPGRDAVQADELYPEGGLSTDRGVQVSREGAQHSSLSLPSRGALGTGPTASSSERQVTARAADLASNWDPVSPETVVNTGALHSPALAELQPGRAAVWGAPGREQAQGRSQMEEETNSVEQLGRFSPEPQQPKANATEGHVPGRMLSRENVLRDTGKTESQGQGEPKKDGKSNSTAGERSHIPENREELALNNGTHSSPSKTAKTDYDDYSDTEQTMEDFDMYGEEEHDPRSFQGEIRQYFIAAVEMMWEYGDQRPQHFLKATSRRQHSWQYRKVVFREYLDDSFTQPVRRRELDEHLGILGPYIRAEVQDVIMVTFKNLASRPFSFHSTLTAYEGTTQQGGVVQPGGQRKYSWKVLPQMAPTTQEFDCKAWAYFSNVDL</sequence>
<dbReference type="Gene3D" id="2.60.40.420">
    <property type="entry name" value="Cupredoxins - blue copper proteins"/>
    <property type="match status" value="4"/>
</dbReference>
<accession>A0A7K7PGT0</accession>
<feature type="disulfide bond" evidence="16">
    <location>
        <begin position="630"/>
        <end position="711"/>
    </location>
</feature>
<keyword evidence="9" id="KW-0677">Repeat</keyword>
<dbReference type="CDD" id="cd04227">
    <property type="entry name" value="CuRO_3_FVIII_like"/>
    <property type="match status" value="1"/>
</dbReference>
<evidence type="ECO:0000256" key="11">
    <source>
        <dbReference type="ARBA" id="ARBA00023002"/>
    </source>
</evidence>
<comment type="cofactor">
    <cofactor evidence="1">
        <name>Cu cation</name>
        <dbReference type="ChEBI" id="CHEBI:23378"/>
    </cofactor>
</comment>
<feature type="non-terminal residue" evidence="19">
    <location>
        <position position="1619"/>
    </location>
</feature>
<keyword evidence="20" id="KW-1185">Reference proteome</keyword>
<dbReference type="InterPro" id="IPR011707">
    <property type="entry name" value="Cu-oxidase-like_N"/>
</dbReference>
<feature type="region of interest" description="Disordered" evidence="17">
    <location>
        <begin position="1137"/>
        <end position="1195"/>
    </location>
</feature>
<dbReference type="GO" id="GO:0005886">
    <property type="term" value="C:plasma membrane"/>
    <property type="evidence" value="ECO:0007669"/>
    <property type="project" value="TreeGrafter"/>
</dbReference>
<evidence type="ECO:0000256" key="14">
    <source>
        <dbReference type="ARBA" id="ARBA00023157"/>
    </source>
</evidence>
<keyword evidence="14 16" id="KW-1015">Disulfide bond</keyword>
<reference evidence="19 20" key="1">
    <citation type="submission" date="2019-09" db="EMBL/GenBank/DDBJ databases">
        <title>Bird 10,000 Genomes (B10K) Project - Family phase.</title>
        <authorList>
            <person name="Zhang G."/>
        </authorList>
    </citation>
    <scope>NUCLEOTIDE SEQUENCE [LARGE SCALE GENOMIC DNA]</scope>
    <source>
        <strain evidence="19">OUT-0054</strain>
        <tissue evidence="19">Blood</tissue>
    </source>
</reference>
<evidence type="ECO:0000256" key="10">
    <source>
        <dbReference type="ARBA" id="ARBA00022989"/>
    </source>
</evidence>
<feature type="compositionally biased region" description="Basic and acidic residues" evidence="17">
    <location>
        <begin position="1385"/>
        <end position="1396"/>
    </location>
</feature>
<evidence type="ECO:0000256" key="16">
    <source>
        <dbReference type="PIRSR" id="PIRSR000354-1"/>
    </source>
</evidence>
<dbReference type="FunFam" id="2.60.40.420:FF:000002">
    <property type="entry name" value="Hephaestin like 1"/>
    <property type="match status" value="1"/>
</dbReference>
<keyword evidence="8" id="KW-0732">Signal</keyword>
<evidence type="ECO:0000256" key="5">
    <source>
        <dbReference type="ARBA" id="ARBA00022448"/>
    </source>
</evidence>
<comment type="caution">
    <text evidence="19">The sequence shown here is derived from an EMBL/GenBank/DDBJ whole genome shotgun (WGS) entry which is preliminary data.</text>
</comment>
<dbReference type="OrthoDB" id="2121828at2759"/>
<evidence type="ECO:0000256" key="17">
    <source>
        <dbReference type="SAM" id="MobiDB-lite"/>
    </source>
</evidence>
<feature type="region of interest" description="Disordered" evidence="17">
    <location>
        <begin position="1339"/>
        <end position="1448"/>
    </location>
</feature>
<feature type="non-terminal residue" evidence="19">
    <location>
        <position position="1"/>
    </location>
</feature>
<dbReference type="InterPro" id="IPR024715">
    <property type="entry name" value="Factor_5/8-like"/>
</dbReference>
<proteinExistence type="inferred from homology"/>
<dbReference type="FunFam" id="2.60.40.420:FF:000011">
    <property type="entry name" value="Coagulation factor VIII (Predicted)"/>
    <property type="match status" value="1"/>
</dbReference>
<feature type="disulfide bond" evidence="16">
    <location>
        <begin position="257"/>
        <end position="338"/>
    </location>
</feature>
<keyword evidence="5" id="KW-0813">Transport</keyword>
<keyword evidence="15" id="KW-0325">Glycoprotein</keyword>
<feature type="disulfide bond" evidence="16">
    <location>
        <begin position="164"/>
        <end position="190"/>
    </location>
</feature>
<dbReference type="EMBL" id="VZST01000852">
    <property type="protein sequence ID" value="NWZ66834.1"/>
    <property type="molecule type" value="Genomic_DNA"/>
</dbReference>
<feature type="domain" description="Plastocyanin-like" evidence="18">
    <location>
        <begin position="446"/>
        <end position="557"/>
    </location>
</feature>
<dbReference type="GO" id="GO:0004322">
    <property type="term" value="F:ferroxidase activity"/>
    <property type="evidence" value="ECO:0007669"/>
    <property type="project" value="UniProtKB-EC"/>
</dbReference>
<feature type="compositionally biased region" description="Basic and acidic residues" evidence="17">
    <location>
        <begin position="1417"/>
        <end position="1428"/>
    </location>
</feature>
<keyword evidence="7" id="KW-0479">Metal-binding</keyword>
<evidence type="ECO:0000256" key="15">
    <source>
        <dbReference type="ARBA" id="ARBA00023180"/>
    </source>
</evidence>
<dbReference type="SUPFAM" id="SSF49503">
    <property type="entry name" value="Cupredoxins"/>
    <property type="match status" value="5"/>
</dbReference>
<keyword evidence="12" id="KW-0406">Ion transport</keyword>
<comment type="subcellular location">
    <subcellularLocation>
        <location evidence="2">Membrane</location>
        <topology evidence="2">Single-pass membrane protein</topology>
    </subcellularLocation>
</comment>
<evidence type="ECO:0000256" key="1">
    <source>
        <dbReference type="ARBA" id="ARBA00001935"/>
    </source>
</evidence>
<dbReference type="Proteomes" id="UP000549775">
    <property type="component" value="Unassembled WGS sequence"/>
</dbReference>
<feature type="region of interest" description="Disordered" evidence="17">
    <location>
        <begin position="1237"/>
        <end position="1310"/>
    </location>
</feature>
<dbReference type="Pfam" id="PF07732">
    <property type="entry name" value="Cu-oxidase_3"/>
    <property type="match status" value="1"/>
</dbReference>
<dbReference type="PANTHER" id="PTHR11709">
    <property type="entry name" value="MULTI-COPPER OXIDASE"/>
    <property type="match status" value="1"/>
</dbReference>
<evidence type="ECO:0000256" key="6">
    <source>
        <dbReference type="ARBA" id="ARBA00022692"/>
    </source>
</evidence>
<keyword evidence="6" id="KW-0812">Transmembrane</keyword>
<evidence type="ECO:0000313" key="20">
    <source>
        <dbReference type="Proteomes" id="UP000549775"/>
    </source>
</evidence>
<evidence type="ECO:0000256" key="13">
    <source>
        <dbReference type="ARBA" id="ARBA00023136"/>
    </source>
</evidence>
<dbReference type="GO" id="GO:0005507">
    <property type="term" value="F:copper ion binding"/>
    <property type="evidence" value="ECO:0007669"/>
    <property type="project" value="InterPro"/>
</dbReference>
<evidence type="ECO:0000313" key="19">
    <source>
        <dbReference type="EMBL" id="NWZ66834.1"/>
    </source>
</evidence>
<evidence type="ECO:0000256" key="2">
    <source>
        <dbReference type="ARBA" id="ARBA00004167"/>
    </source>
</evidence>
<dbReference type="InterPro" id="IPR045087">
    <property type="entry name" value="Cu-oxidase_fam"/>
</dbReference>
<name>A0A7K7PGT0_ACRAR</name>
<evidence type="ECO:0000259" key="18">
    <source>
        <dbReference type="Pfam" id="PF07732"/>
    </source>
</evidence>
<evidence type="ECO:0000256" key="4">
    <source>
        <dbReference type="ARBA" id="ARBA00013107"/>
    </source>
</evidence>
<gene>
    <name evidence="19" type="primary">F8</name>
    <name evidence="19" type="ORF">ACRARU_R13130</name>
</gene>
<keyword evidence="10" id="KW-1133">Transmembrane helix</keyword>
<evidence type="ECO:0000256" key="8">
    <source>
        <dbReference type="ARBA" id="ARBA00022729"/>
    </source>
</evidence>
<feature type="compositionally biased region" description="Polar residues" evidence="17">
    <location>
        <begin position="1431"/>
        <end position="1441"/>
    </location>
</feature>
<protein>
    <recommendedName>
        <fullName evidence="4">ferroxidase</fullName>
        <ecNumber evidence="4">1.16.3.1</ecNumber>
    </recommendedName>
</protein>
<dbReference type="GO" id="GO:0006826">
    <property type="term" value="P:iron ion transport"/>
    <property type="evidence" value="ECO:0007669"/>
    <property type="project" value="TreeGrafter"/>
</dbReference>